<reference evidence="2 3" key="1">
    <citation type="submission" date="2016-01" db="EMBL/GenBank/DDBJ databases">
        <authorList>
            <person name="Oliw E.H."/>
        </authorList>
    </citation>
    <scope>NUCLEOTIDE SEQUENCE [LARGE SCALE GENOMIC DNA]</scope>
    <source>
        <strain evidence="2 3">DNF00307</strain>
    </source>
</reference>
<name>A0A134BCW5_9BACT</name>
<organism evidence="2">
    <name type="scientific">Prevotella amnii</name>
    <dbReference type="NCBI Taxonomy" id="419005"/>
    <lineage>
        <taxon>Bacteria</taxon>
        <taxon>Pseudomonadati</taxon>
        <taxon>Bacteroidota</taxon>
        <taxon>Bacteroidia</taxon>
        <taxon>Bacteroidales</taxon>
        <taxon>Prevotellaceae</taxon>
        <taxon>Prevotella</taxon>
    </lineage>
</organism>
<sequence>MSDFIIVCYTKLYFSSSKDSYKYYISQHLTVLFFIYLYTYN</sequence>
<gene>
    <name evidence="2" type="ORF">HMPREF1860_01265</name>
</gene>
<dbReference type="Proteomes" id="UP000070531">
    <property type="component" value="Unassembled WGS sequence"/>
</dbReference>
<proteinExistence type="predicted"/>
<keyword evidence="1" id="KW-0472">Membrane</keyword>
<accession>A0A134BCW5</accession>
<keyword evidence="1" id="KW-0812">Transmembrane</keyword>
<evidence type="ECO:0000256" key="1">
    <source>
        <dbReference type="SAM" id="Phobius"/>
    </source>
</evidence>
<comment type="caution">
    <text evidence="2">The sequence shown here is derived from an EMBL/GenBank/DDBJ whole genome shotgun (WGS) entry which is preliminary data.</text>
</comment>
<evidence type="ECO:0000313" key="2">
    <source>
        <dbReference type="EMBL" id="KXB77710.1"/>
    </source>
</evidence>
<protein>
    <submittedName>
        <fullName evidence="2">Uncharacterized protein</fullName>
    </submittedName>
</protein>
<dbReference type="AlphaFoldDB" id="A0A134BCW5"/>
<dbReference type="EMBL" id="LSDL01000058">
    <property type="protein sequence ID" value="KXB77710.1"/>
    <property type="molecule type" value="Genomic_DNA"/>
</dbReference>
<keyword evidence="1" id="KW-1133">Transmembrane helix</keyword>
<evidence type="ECO:0000313" key="3">
    <source>
        <dbReference type="Proteomes" id="UP000070531"/>
    </source>
</evidence>
<feature type="transmembrane region" description="Helical" evidence="1">
    <location>
        <begin position="21"/>
        <end position="39"/>
    </location>
</feature>